<organism evidence="1 2">
    <name type="scientific">Circinella minor</name>
    <dbReference type="NCBI Taxonomy" id="1195481"/>
    <lineage>
        <taxon>Eukaryota</taxon>
        <taxon>Fungi</taxon>
        <taxon>Fungi incertae sedis</taxon>
        <taxon>Mucoromycota</taxon>
        <taxon>Mucoromycotina</taxon>
        <taxon>Mucoromycetes</taxon>
        <taxon>Mucorales</taxon>
        <taxon>Lichtheimiaceae</taxon>
        <taxon>Circinella</taxon>
    </lineage>
</organism>
<sequence length="420" mass="49036">MGAPVHKFHSKLRSIIIKFISHQMFPKVSYQTLCLSRAQDGVGLLDPITQQNALQLRWIIPMLDEPTMFSEHTLCLIHHMATTSKFAPDHRLLLLDYNARKQHVLPTASPVSIIYRTMDHLSLTYPFTFSITIATALQLPATSIFDIHPDHHPKSRPGYFKLQVKDLFTFDPHLQHLRLLNITNQPPHPILLKHFIKYVTDFRIFIRPFFAPLTHPKDHPGGGHRGAIMNIDYSPFSNFLLTHSALSSYKPKTYHTFIQQQHKTSSNISSSRWNNFWSIKMEHGARNILFRLFHSTIPTGNLLHRISPSFLTTPHCRICQHPTETLHHFLIWYPKKKQAWFHTWQELFHIRPPLYAILQSITKNAKVRQHIPSNTFFSICSYILLYIWRAHWAMVFDENPFLPQHVATQAINAIHIHIQL</sequence>
<gene>
    <name evidence="1" type="ORF">INT45_009979</name>
</gene>
<keyword evidence="2" id="KW-1185">Reference proteome</keyword>
<dbReference type="OrthoDB" id="2273311at2759"/>
<protein>
    <recommendedName>
        <fullName evidence="3">Reverse transcriptase zinc-binding domain-containing protein</fullName>
    </recommendedName>
</protein>
<evidence type="ECO:0008006" key="3">
    <source>
        <dbReference type="Google" id="ProtNLM"/>
    </source>
</evidence>
<reference evidence="1 2" key="1">
    <citation type="submission" date="2020-12" db="EMBL/GenBank/DDBJ databases">
        <title>Metabolic potential, ecology and presence of endohyphal bacteria is reflected in genomic diversity of Mucoromycotina.</title>
        <authorList>
            <person name="Muszewska A."/>
            <person name="Okrasinska A."/>
            <person name="Steczkiewicz K."/>
            <person name="Drgas O."/>
            <person name="Orlowska M."/>
            <person name="Perlinska-Lenart U."/>
            <person name="Aleksandrzak-Piekarczyk T."/>
            <person name="Szatraj K."/>
            <person name="Zielenkiewicz U."/>
            <person name="Pilsyk S."/>
            <person name="Malc E."/>
            <person name="Mieczkowski P."/>
            <person name="Kruszewska J.S."/>
            <person name="Biernat P."/>
            <person name="Pawlowska J."/>
        </authorList>
    </citation>
    <scope>NUCLEOTIDE SEQUENCE [LARGE SCALE GENOMIC DNA]</scope>
    <source>
        <strain evidence="1 2">CBS 142.35</strain>
    </source>
</reference>
<comment type="caution">
    <text evidence="1">The sequence shown here is derived from an EMBL/GenBank/DDBJ whole genome shotgun (WGS) entry which is preliminary data.</text>
</comment>
<name>A0A8H7S7M1_9FUNG</name>
<evidence type="ECO:0000313" key="2">
    <source>
        <dbReference type="Proteomes" id="UP000646827"/>
    </source>
</evidence>
<proteinExistence type="predicted"/>
<dbReference type="EMBL" id="JAEPRB010000057">
    <property type="protein sequence ID" value="KAG2223620.1"/>
    <property type="molecule type" value="Genomic_DNA"/>
</dbReference>
<accession>A0A8H7S7M1</accession>
<evidence type="ECO:0000313" key="1">
    <source>
        <dbReference type="EMBL" id="KAG2223620.1"/>
    </source>
</evidence>
<dbReference type="AlphaFoldDB" id="A0A8H7S7M1"/>
<dbReference type="Proteomes" id="UP000646827">
    <property type="component" value="Unassembled WGS sequence"/>
</dbReference>